<dbReference type="EMBL" id="VIWP01000003">
    <property type="protein sequence ID" value="TWF54846.1"/>
    <property type="molecule type" value="Genomic_DNA"/>
</dbReference>
<dbReference type="Proteomes" id="UP000320653">
    <property type="component" value="Unassembled WGS sequence"/>
</dbReference>
<organism evidence="2 3">
    <name type="scientific">Neorhizobium alkalisoli</name>
    <dbReference type="NCBI Taxonomy" id="528178"/>
    <lineage>
        <taxon>Bacteria</taxon>
        <taxon>Pseudomonadati</taxon>
        <taxon>Pseudomonadota</taxon>
        <taxon>Alphaproteobacteria</taxon>
        <taxon>Hyphomicrobiales</taxon>
        <taxon>Rhizobiaceae</taxon>
        <taxon>Rhizobium/Agrobacterium group</taxon>
        <taxon>Neorhizobium</taxon>
    </lineage>
</organism>
<feature type="chain" id="PRO_5021860967" description="CVNH domain-containing protein" evidence="1">
    <location>
        <begin position="34"/>
        <end position="133"/>
    </location>
</feature>
<evidence type="ECO:0000313" key="3">
    <source>
        <dbReference type="Proteomes" id="UP000320653"/>
    </source>
</evidence>
<feature type="signal peptide" evidence="1">
    <location>
        <begin position="1"/>
        <end position="33"/>
    </location>
</feature>
<gene>
    <name evidence="2" type="ORF">FHW37_103717</name>
</gene>
<dbReference type="AlphaFoldDB" id="A0A561QWV8"/>
<protein>
    <recommendedName>
        <fullName evidence="4">CVNH domain-containing protein</fullName>
    </recommendedName>
</protein>
<reference evidence="2 3" key="1">
    <citation type="submission" date="2019-06" db="EMBL/GenBank/DDBJ databases">
        <title>Sorghum-associated microbial communities from plants grown in Nebraska, USA.</title>
        <authorList>
            <person name="Schachtman D."/>
        </authorList>
    </citation>
    <scope>NUCLEOTIDE SEQUENCE [LARGE SCALE GENOMIC DNA]</scope>
    <source>
        <strain evidence="2 3">1225</strain>
    </source>
</reference>
<sequence length="133" mass="13908">MSSLRECNSFYARCFLAPIIGLIAFTVSPDAHAAKFLDGAYGSKEGCIYAKTGDSSGADDFLLLTDERVTTSVSVCDFKGAATKTSTGFTIKAECDAEGEKGPAETAAITKSAKGYTVSFPDGTKLGPMPKCH</sequence>
<evidence type="ECO:0000256" key="1">
    <source>
        <dbReference type="SAM" id="SignalP"/>
    </source>
</evidence>
<proteinExistence type="predicted"/>
<keyword evidence="1" id="KW-0732">Signal</keyword>
<keyword evidence="3" id="KW-1185">Reference proteome</keyword>
<accession>A0A561QWV8</accession>
<evidence type="ECO:0008006" key="4">
    <source>
        <dbReference type="Google" id="ProtNLM"/>
    </source>
</evidence>
<evidence type="ECO:0000313" key="2">
    <source>
        <dbReference type="EMBL" id="TWF54846.1"/>
    </source>
</evidence>
<name>A0A561QWV8_9HYPH</name>
<comment type="caution">
    <text evidence="2">The sequence shown here is derived from an EMBL/GenBank/DDBJ whole genome shotgun (WGS) entry which is preliminary data.</text>
</comment>